<dbReference type="AlphaFoldDB" id="A0A1E5CVQ8"/>
<sequence>MELKQDPRCYTDVCVNGKWFHYDHCGTRAYMLKGGASATVELAKEPSTETELIDMLESMSQMI</sequence>
<accession>A0A1E5CVQ8</accession>
<dbReference type="Proteomes" id="UP000094165">
    <property type="component" value="Unassembled WGS sequence"/>
</dbReference>
<organism evidence="1 2">
    <name type="scientific">Vibrio genomosp. F6 str. FF-238</name>
    <dbReference type="NCBI Taxonomy" id="1191298"/>
    <lineage>
        <taxon>Bacteria</taxon>
        <taxon>Pseudomonadati</taxon>
        <taxon>Pseudomonadota</taxon>
        <taxon>Gammaproteobacteria</taxon>
        <taxon>Vibrionales</taxon>
        <taxon>Vibrionaceae</taxon>
        <taxon>Vibrio</taxon>
    </lineage>
</organism>
<evidence type="ECO:0000313" key="2">
    <source>
        <dbReference type="Proteomes" id="UP000094165"/>
    </source>
</evidence>
<dbReference type="EMBL" id="AJYW02000205">
    <property type="protein sequence ID" value="OEE74071.1"/>
    <property type="molecule type" value="Genomic_DNA"/>
</dbReference>
<protein>
    <submittedName>
        <fullName evidence="1">Uncharacterized protein</fullName>
    </submittedName>
</protein>
<reference evidence="1 2" key="1">
    <citation type="journal article" date="2012" name="Science">
        <title>Ecological populations of bacteria act as socially cohesive units of antibiotic production and resistance.</title>
        <authorList>
            <person name="Cordero O.X."/>
            <person name="Wildschutte H."/>
            <person name="Kirkup B."/>
            <person name="Proehl S."/>
            <person name="Ngo L."/>
            <person name="Hussain F."/>
            <person name="Le Roux F."/>
            <person name="Mincer T."/>
            <person name="Polz M.F."/>
        </authorList>
    </citation>
    <scope>NUCLEOTIDE SEQUENCE [LARGE SCALE GENOMIC DNA]</scope>
    <source>
        <strain evidence="1 2">FF-238</strain>
    </source>
</reference>
<comment type="caution">
    <text evidence="1">The sequence shown here is derived from an EMBL/GenBank/DDBJ whole genome shotgun (WGS) entry which is preliminary data.</text>
</comment>
<proteinExistence type="predicted"/>
<dbReference type="RefSeq" id="WP_017052270.1">
    <property type="nucleotide sequence ID" value="NZ_AJYW02000205.1"/>
</dbReference>
<keyword evidence="2" id="KW-1185">Reference proteome</keyword>
<name>A0A1E5CVQ8_9VIBR</name>
<gene>
    <name evidence="1" type="ORF">A130_18200</name>
</gene>
<evidence type="ECO:0000313" key="1">
    <source>
        <dbReference type="EMBL" id="OEE74071.1"/>
    </source>
</evidence>